<reference evidence="2 3" key="1">
    <citation type="submission" date="2023-07" db="EMBL/GenBank/DDBJ databases">
        <title>Sequencing the genomes of 1000 actinobacteria strains.</title>
        <authorList>
            <person name="Klenk H.-P."/>
        </authorList>
    </citation>
    <scope>NUCLEOTIDE SEQUENCE [LARGE SCALE GENOMIC DNA]</scope>
    <source>
        <strain evidence="2 3">DSM 44710</strain>
    </source>
</reference>
<protein>
    <recommendedName>
        <fullName evidence="1">Aminoglycoside phosphotransferase domain-containing protein</fullName>
    </recommendedName>
</protein>
<comment type="caution">
    <text evidence="2">The sequence shown here is derived from an EMBL/GenBank/DDBJ whole genome shotgun (WGS) entry which is preliminary data.</text>
</comment>
<keyword evidence="3" id="KW-1185">Reference proteome</keyword>
<accession>A0ABT9N555</accession>
<evidence type="ECO:0000313" key="2">
    <source>
        <dbReference type="EMBL" id="MDP9798663.1"/>
    </source>
</evidence>
<proteinExistence type="predicted"/>
<gene>
    <name evidence="2" type="ORF">J2S43_007175</name>
</gene>
<dbReference type="Pfam" id="PF01636">
    <property type="entry name" value="APH"/>
    <property type="match status" value="1"/>
</dbReference>
<evidence type="ECO:0000259" key="1">
    <source>
        <dbReference type="Pfam" id="PF01636"/>
    </source>
</evidence>
<dbReference type="RefSeq" id="WP_306836723.1">
    <property type="nucleotide sequence ID" value="NZ_JAUSRA010000001.1"/>
</dbReference>
<dbReference type="EMBL" id="JAUSRA010000001">
    <property type="protein sequence ID" value="MDP9798663.1"/>
    <property type="molecule type" value="Genomic_DNA"/>
</dbReference>
<dbReference type="InterPro" id="IPR011009">
    <property type="entry name" value="Kinase-like_dom_sf"/>
</dbReference>
<dbReference type="SUPFAM" id="SSF56112">
    <property type="entry name" value="Protein kinase-like (PK-like)"/>
    <property type="match status" value="1"/>
</dbReference>
<dbReference type="InterPro" id="IPR002575">
    <property type="entry name" value="Aminoglycoside_PTrfase"/>
</dbReference>
<organism evidence="2 3">
    <name type="scientific">Catenuloplanes nepalensis</name>
    <dbReference type="NCBI Taxonomy" id="587533"/>
    <lineage>
        <taxon>Bacteria</taxon>
        <taxon>Bacillati</taxon>
        <taxon>Actinomycetota</taxon>
        <taxon>Actinomycetes</taxon>
        <taxon>Micromonosporales</taxon>
        <taxon>Micromonosporaceae</taxon>
        <taxon>Catenuloplanes</taxon>
    </lineage>
</organism>
<feature type="domain" description="Aminoglycoside phosphotransferase" evidence="1">
    <location>
        <begin position="145"/>
        <end position="215"/>
    </location>
</feature>
<sequence>MRSNWNVLPESVTKSIAGHVGGPFDVEAVPDGDHAEIAAAVTGPAGKVFVKAASADLGVRSLRYEVAATRSVGRYAPAVLWDFESDGWLVVGTEHLDGPHPDLSPGSPDLHLLAEVLKRLQTTVAPEGNWYSAGSRLGWEQEAASGEMLVHSDLNPANLIMTADGLRVVDWAYTTRAASWVELALIMQWLIGSGHAPEQAEDWLTQFPAWAAVDPAVLDDFAARSSAKWSDKARPNSDQWVRDLSTWTTAWATYRRERG</sequence>
<name>A0ABT9N555_9ACTN</name>
<evidence type="ECO:0000313" key="3">
    <source>
        <dbReference type="Proteomes" id="UP001240984"/>
    </source>
</evidence>
<dbReference type="Proteomes" id="UP001240984">
    <property type="component" value="Unassembled WGS sequence"/>
</dbReference>